<gene>
    <name evidence="1" type="ORF">LX69_01586</name>
</gene>
<dbReference type="RefSeq" id="WP_170124292.1">
    <property type="nucleotide sequence ID" value="NZ_QKZK01000010.1"/>
</dbReference>
<keyword evidence="2" id="KW-1185">Reference proteome</keyword>
<name>A0A2W7NAI6_9BACT</name>
<comment type="caution">
    <text evidence="1">The sequence shown here is derived from an EMBL/GenBank/DDBJ whole genome shotgun (WGS) entry which is preliminary data.</text>
</comment>
<feature type="non-terminal residue" evidence="1">
    <location>
        <position position="1"/>
    </location>
</feature>
<protein>
    <recommendedName>
        <fullName evidence="3">Secreted protein (Por secretion system target)</fullName>
    </recommendedName>
</protein>
<evidence type="ECO:0008006" key="3">
    <source>
        <dbReference type="Google" id="ProtNLM"/>
    </source>
</evidence>
<evidence type="ECO:0000313" key="1">
    <source>
        <dbReference type="EMBL" id="PZX17271.1"/>
    </source>
</evidence>
<dbReference type="EMBL" id="QKZK01000010">
    <property type="protein sequence ID" value="PZX17271.1"/>
    <property type="molecule type" value="Genomic_DNA"/>
</dbReference>
<accession>A0A2W7NAI6</accession>
<proteinExistence type="predicted"/>
<dbReference type="Proteomes" id="UP000249239">
    <property type="component" value="Unassembled WGS sequence"/>
</dbReference>
<evidence type="ECO:0000313" key="2">
    <source>
        <dbReference type="Proteomes" id="UP000249239"/>
    </source>
</evidence>
<dbReference type="AlphaFoldDB" id="A0A2W7NAI6"/>
<sequence>FAPLKSVVDDSSQSTAVEDDTSDGIRLMAYGIGRKAVVSVSDASFEGSVAIEVIDAMGKVSQKMISSKQHNEFELAANSQFHIVRVVYKNQVKSFKILNSIGIQN</sequence>
<reference evidence="1 2" key="1">
    <citation type="submission" date="2018-06" db="EMBL/GenBank/DDBJ databases">
        <title>Genomic Encyclopedia of Archaeal and Bacterial Type Strains, Phase II (KMG-II): from individual species to whole genera.</title>
        <authorList>
            <person name="Goeker M."/>
        </authorList>
    </citation>
    <scope>NUCLEOTIDE SEQUENCE [LARGE SCALE GENOMIC DNA]</scope>
    <source>
        <strain evidence="1 2">DSM 6779</strain>
    </source>
</reference>
<organism evidence="1 2">
    <name type="scientific">Breznakibacter xylanolyticus</name>
    <dbReference type="NCBI Taxonomy" id="990"/>
    <lineage>
        <taxon>Bacteria</taxon>
        <taxon>Pseudomonadati</taxon>
        <taxon>Bacteroidota</taxon>
        <taxon>Bacteroidia</taxon>
        <taxon>Marinilabiliales</taxon>
        <taxon>Marinilabiliaceae</taxon>
        <taxon>Breznakibacter</taxon>
    </lineage>
</organism>